<keyword evidence="4" id="KW-1185">Reference proteome</keyword>
<accession>A0A388THL9</accession>
<dbReference type="SUPFAM" id="SSF64307">
    <property type="entry name" value="SirA-like"/>
    <property type="match status" value="1"/>
</dbReference>
<comment type="similarity">
    <text evidence="1">Belongs to the sulfur carrier protein TusA family.</text>
</comment>
<dbReference type="PANTHER" id="PTHR33279">
    <property type="entry name" value="SULFUR CARRIER PROTEIN YEDF-RELATED"/>
    <property type="match status" value="1"/>
</dbReference>
<dbReference type="InterPro" id="IPR001455">
    <property type="entry name" value="TusA-like"/>
</dbReference>
<name>A0A388THL9_9BACT</name>
<dbReference type="Pfam" id="PF01206">
    <property type="entry name" value="TusA"/>
    <property type="match status" value="1"/>
</dbReference>
<dbReference type="Proteomes" id="UP000275925">
    <property type="component" value="Unassembled WGS sequence"/>
</dbReference>
<dbReference type="PANTHER" id="PTHR33279:SF19">
    <property type="entry name" value="SSL1707 PROTEIN"/>
    <property type="match status" value="1"/>
</dbReference>
<dbReference type="CDD" id="cd00291">
    <property type="entry name" value="SirA_YedF_YeeD"/>
    <property type="match status" value="1"/>
</dbReference>
<dbReference type="InterPro" id="IPR036868">
    <property type="entry name" value="TusA-like_sf"/>
</dbReference>
<dbReference type="EMBL" id="BGZO01000028">
    <property type="protein sequence ID" value="GBR76445.1"/>
    <property type="molecule type" value="Genomic_DNA"/>
</dbReference>
<dbReference type="Gene3D" id="3.30.110.40">
    <property type="entry name" value="TusA-like domain"/>
    <property type="match status" value="1"/>
</dbReference>
<comment type="caution">
    <text evidence="3">The sequence shown here is derived from an EMBL/GenBank/DDBJ whole genome shotgun (WGS) entry which is preliminary data.</text>
</comment>
<evidence type="ECO:0000313" key="4">
    <source>
        <dbReference type="Proteomes" id="UP000275925"/>
    </source>
</evidence>
<proteinExistence type="inferred from homology"/>
<organism evidence="3 4">
    <name type="scientific">Candidatus Termititenax persephonae</name>
    <dbReference type="NCBI Taxonomy" id="2218525"/>
    <lineage>
        <taxon>Bacteria</taxon>
        <taxon>Bacillati</taxon>
        <taxon>Candidatus Margulisiibacteriota</taxon>
        <taxon>Candidatus Termititenacia</taxon>
        <taxon>Candidatus Termititenacales</taxon>
        <taxon>Candidatus Termititenacaceae</taxon>
        <taxon>Candidatus Termititenax</taxon>
    </lineage>
</organism>
<evidence type="ECO:0000259" key="2">
    <source>
        <dbReference type="Pfam" id="PF01206"/>
    </source>
</evidence>
<evidence type="ECO:0000313" key="3">
    <source>
        <dbReference type="EMBL" id="GBR76445.1"/>
    </source>
</evidence>
<sequence>MATQYLDITEEHCPMTFVKTKLALSKLADGDILEVLLPSGEPLENVPRSAVEQGFYVLGIEQIDTQVHKVILKK</sequence>
<feature type="domain" description="UPF0033" evidence="2">
    <location>
        <begin position="5"/>
        <end position="74"/>
    </location>
</feature>
<evidence type="ECO:0000256" key="1">
    <source>
        <dbReference type="ARBA" id="ARBA00008984"/>
    </source>
</evidence>
<protein>
    <submittedName>
        <fullName evidence="3">Transcriptional regulators</fullName>
    </submittedName>
</protein>
<gene>
    <name evidence="3" type="ORF">NO2_0987</name>
</gene>
<dbReference type="AlphaFoldDB" id="A0A388THL9"/>
<reference evidence="3 4" key="1">
    <citation type="journal article" date="2019" name="ISME J.">
        <title>Genome analyses of uncultured TG2/ZB3 bacteria in 'Margulisbacteria' specifically attached to ectosymbiotic spirochetes of protists in the termite gut.</title>
        <authorList>
            <person name="Utami Y.D."/>
            <person name="Kuwahara H."/>
            <person name="Igai K."/>
            <person name="Murakami T."/>
            <person name="Sugaya K."/>
            <person name="Morikawa T."/>
            <person name="Nagura Y."/>
            <person name="Yuki M."/>
            <person name="Deevong P."/>
            <person name="Inoue T."/>
            <person name="Kihara K."/>
            <person name="Lo N."/>
            <person name="Yamada A."/>
            <person name="Ohkuma M."/>
            <person name="Hongoh Y."/>
        </authorList>
    </citation>
    <scope>NUCLEOTIDE SEQUENCE [LARGE SCALE GENOMIC DNA]</scope>
    <source>
        <strain evidence="3">NkOx7-02</strain>
    </source>
</reference>